<dbReference type="OrthoDB" id="5568266at2"/>
<feature type="region of interest" description="Disordered" evidence="1">
    <location>
        <begin position="47"/>
        <end position="85"/>
    </location>
</feature>
<organism evidence="2 3">
    <name type="scientific">Nitrosomonas aestuarii</name>
    <dbReference type="NCBI Taxonomy" id="52441"/>
    <lineage>
        <taxon>Bacteria</taxon>
        <taxon>Pseudomonadati</taxon>
        <taxon>Pseudomonadota</taxon>
        <taxon>Betaproteobacteria</taxon>
        <taxon>Nitrosomonadales</taxon>
        <taxon>Nitrosomonadaceae</taxon>
        <taxon>Nitrosomonas</taxon>
    </lineage>
</organism>
<evidence type="ECO:0000313" key="2">
    <source>
        <dbReference type="EMBL" id="SFL21852.1"/>
    </source>
</evidence>
<name>A0A1I4FVA7_9PROT</name>
<keyword evidence="3" id="KW-1185">Reference proteome</keyword>
<protein>
    <submittedName>
        <fullName evidence="2">Uncharacterized protein</fullName>
    </submittedName>
</protein>
<gene>
    <name evidence="2" type="ORF">SAMN05216302_104324</name>
</gene>
<reference evidence="3" key="1">
    <citation type="submission" date="2016-10" db="EMBL/GenBank/DDBJ databases">
        <authorList>
            <person name="Varghese N."/>
            <person name="Submissions S."/>
        </authorList>
    </citation>
    <scope>NUCLEOTIDE SEQUENCE [LARGE SCALE GENOMIC DNA]</scope>
    <source>
        <strain evidence="3">Nm69</strain>
    </source>
</reference>
<evidence type="ECO:0000313" key="3">
    <source>
        <dbReference type="Proteomes" id="UP000199533"/>
    </source>
</evidence>
<evidence type="ECO:0000256" key="1">
    <source>
        <dbReference type="SAM" id="MobiDB-lite"/>
    </source>
</evidence>
<dbReference type="AlphaFoldDB" id="A0A1I4FVA7"/>
<dbReference type="STRING" id="52441.SAMN05216302_104324"/>
<dbReference type="RefSeq" id="WP_090702761.1">
    <property type="nucleotide sequence ID" value="NZ_FOSP01000043.1"/>
</dbReference>
<proteinExistence type="predicted"/>
<sequence length="85" mass="9465">MKEDSEEPGKYGDPIKQRISGVMTEDTRLYTRCLRWKIEKCAVNTQSTIQDKVKYPNGSSSGGSDREGDFAAHPPWNSVNNSTLG</sequence>
<dbReference type="Proteomes" id="UP000199533">
    <property type="component" value="Unassembled WGS sequence"/>
</dbReference>
<dbReference type="EMBL" id="FOSP01000043">
    <property type="protein sequence ID" value="SFL21852.1"/>
    <property type="molecule type" value="Genomic_DNA"/>
</dbReference>
<accession>A0A1I4FVA7</accession>